<dbReference type="PRINTS" id="PR00505">
    <property type="entry name" value="D12N6MTFRASE"/>
</dbReference>
<dbReference type="Gene3D" id="3.40.50.150">
    <property type="entry name" value="Vaccinia Virus protein VP39"/>
    <property type="match status" value="1"/>
</dbReference>
<evidence type="ECO:0000256" key="6">
    <source>
        <dbReference type="ARBA" id="ARBA00047942"/>
    </source>
</evidence>
<dbReference type="PROSITE" id="PS00092">
    <property type="entry name" value="N6_MTASE"/>
    <property type="match status" value="1"/>
</dbReference>
<evidence type="ECO:0000256" key="7">
    <source>
        <dbReference type="PIRSR" id="PIRSR000398-1"/>
    </source>
</evidence>
<comment type="catalytic activity">
    <reaction evidence="6 8">
        <text>a 2'-deoxyadenosine in DNA + S-adenosyl-L-methionine = an N(6)-methyl-2'-deoxyadenosine in DNA + S-adenosyl-L-homocysteine + H(+)</text>
        <dbReference type="Rhea" id="RHEA:15197"/>
        <dbReference type="Rhea" id="RHEA-COMP:12418"/>
        <dbReference type="Rhea" id="RHEA-COMP:12419"/>
        <dbReference type="ChEBI" id="CHEBI:15378"/>
        <dbReference type="ChEBI" id="CHEBI:57856"/>
        <dbReference type="ChEBI" id="CHEBI:59789"/>
        <dbReference type="ChEBI" id="CHEBI:90615"/>
        <dbReference type="ChEBI" id="CHEBI:90616"/>
        <dbReference type="EC" id="2.1.1.72"/>
    </reaction>
</comment>
<protein>
    <recommendedName>
        <fullName evidence="2 8">Site-specific DNA-methyltransferase (adenine-specific)</fullName>
        <ecNumber evidence="2 8">2.1.1.72</ecNumber>
    </recommendedName>
</protein>
<evidence type="ECO:0000256" key="3">
    <source>
        <dbReference type="ARBA" id="ARBA00022603"/>
    </source>
</evidence>
<dbReference type="Proteomes" id="UP000622533">
    <property type="component" value="Unassembled WGS sequence"/>
</dbReference>
<gene>
    <name evidence="9" type="ORF">IQ276_27460</name>
</gene>
<evidence type="ECO:0000256" key="5">
    <source>
        <dbReference type="ARBA" id="ARBA00022691"/>
    </source>
</evidence>
<evidence type="ECO:0000256" key="4">
    <source>
        <dbReference type="ARBA" id="ARBA00022679"/>
    </source>
</evidence>
<dbReference type="InterPro" id="IPR029063">
    <property type="entry name" value="SAM-dependent_MTases_sf"/>
</dbReference>
<dbReference type="InterPro" id="IPR002052">
    <property type="entry name" value="DNA_methylase_N6_adenine_CS"/>
</dbReference>
<keyword evidence="3 8" id="KW-0489">Methyltransferase</keyword>
<keyword evidence="4 8" id="KW-0808">Transferase</keyword>
<name>A0A8J7A5J4_DESMC</name>
<dbReference type="GO" id="GO:0006298">
    <property type="term" value="P:mismatch repair"/>
    <property type="evidence" value="ECO:0007669"/>
    <property type="project" value="TreeGrafter"/>
</dbReference>
<dbReference type="SUPFAM" id="SSF53335">
    <property type="entry name" value="S-adenosyl-L-methionine-dependent methyltransferases"/>
    <property type="match status" value="1"/>
</dbReference>
<dbReference type="GO" id="GO:0032259">
    <property type="term" value="P:methylation"/>
    <property type="evidence" value="ECO:0007669"/>
    <property type="project" value="UniProtKB-KW"/>
</dbReference>
<dbReference type="PIRSF" id="PIRSF000398">
    <property type="entry name" value="M_m6A_EcoRV"/>
    <property type="match status" value="1"/>
</dbReference>
<comment type="caution">
    <text evidence="9">The sequence shown here is derived from an EMBL/GenBank/DDBJ whole genome shotgun (WGS) entry which is preliminary data.</text>
</comment>
<feature type="binding site" evidence="7">
    <location>
        <position position="62"/>
    </location>
    <ligand>
        <name>S-adenosyl-L-methionine</name>
        <dbReference type="ChEBI" id="CHEBI:59789"/>
    </ligand>
</feature>
<dbReference type="EMBL" id="JADEXS010000521">
    <property type="protein sequence ID" value="MBE9026021.1"/>
    <property type="molecule type" value="Genomic_DNA"/>
</dbReference>
<dbReference type="InterPro" id="IPR023095">
    <property type="entry name" value="Ade_MeTrfase_dom_2"/>
</dbReference>
<evidence type="ECO:0000256" key="8">
    <source>
        <dbReference type="RuleBase" id="RU361257"/>
    </source>
</evidence>
<dbReference type="RefSeq" id="WP_193921505.1">
    <property type="nucleotide sequence ID" value="NZ_JADEXS020000001.1"/>
</dbReference>
<keyword evidence="10" id="KW-1185">Reference proteome</keyword>
<keyword evidence="5 8" id="KW-0949">S-adenosyl-L-methionine</keyword>
<sequence length="299" mass="34351">MVIQIPKETSPRPFLKWAGGKSRLIQQYIPYFPNNYKNYYEPFLGGGAVFFYLQPTKAILTDINAELINTYCCVRDNVDELILLLKEHKKRHTRDYYYSVRNNFAGTDLEKAARLIYLNKTCFNGLYRVNSQGKFNVPLGRYDNPNICPENLLQLASTALSHATIQQADFTQVLNYATSSDDFVFFDPPYHPISDTSYFTAYSSNSFTRKDQEVLRDTCAELSSRGVKVMVCNSDSEFIKKIYTDINFETHTIKAARSINSNIKNRGMINELLITSFDNKEFRSQNSEFSMNTVCLGSE</sequence>
<feature type="binding site" evidence="7">
    <location>
        <position position="187"/>
    </location>
    <ligand>
        <name>S-adenosyl-L-methionine</name>
        <dbReference type="ChEBI" id="CHEBI:59789"/>
    </ligand>
</feature>
<feature type="binding site" evidence="7">
    <location>
        <position position="17"/>
    </location>
    <ligand>
        <name>S-adenosyl-L-methionine</name>
        <dbReference type="ChEBI" id="CHEBI:59789"/>
    </ligand>
</feature>
<dbReference type="AlphaFoldDB" id="A0A8J7A5J4"/>
<dbReference type="PANTHER" id="PTHR30481">
    <property type="entry name" value="DNA ADENINE METHYLASE"/>
    <property type="match status" value="1"/>
</dbReference>
<evidence type="ECO:0000256" key="1">
    <source>
        <dbReference type="ARBA" id="ARBA00006594"/>
    </source>
</evidence>
<dbReference type="PANTHER" id="PTHR30481:SF3">
    <property type="entry name" value="DNA ADENINE METHYLASE"/>
    <property type="match status" value="1"/>
</dbReference>
<dbReference type="GO" id="GO:0009307">
    <property type="term" value="P:DNA restriction-modification system"/>
    <property type="evidence" value="ECO:0007669"/>
    <property type="project" value="InterPro"/>
</dbReference>
<accession>A0A8J7A5J4</accession>
<evidence type="ECO:0000256" key="2">
    <source>
        <dbReference type="ARBA" id="ARBA00011900"/>
    </source>
</evidence>
<dbReference type="GO" id="GO:0009007">
    <property type="term" value="F:site-specific DNA-methyltransferase (adenine-specific) activity"/>
    <property type="evidence" value="ECO:0007669"/>
    <property type="project" value="UniProtKB-UniRule"/>
</dbReference>
<evidence type="ECO:0000313" key="10">
    <source>
        <dbReference type="Proteomes" id="UP000622533"/>
    </source>
</evidence>
<comment type="similarity">
    <text evidence="1 8">Belongs to the N(4)/N(6)-methyltransferase family.</text>
</comment>
<dbReference type="GO" id="GO:1904047">
    <property type="term" value="F:S-adenosyl-L-methionine binding"/>
    <property type="evidence" value="ECO:0007669"/>
    <property type="project" value="TreeGrafter"/>
</dbReference>
<feature type="binding site" evidence="7">
    <location>
        <position position="21"/>
    </location>
    <ligand>
        <name>S-adenosyl-L-methionine</name>
        <dbReference type="ChEBI" id="CHEBI:59789"/>
    </ligand>
</feature>
<dbReference type="GO" id="GO:0043565">
    <property type="term" value="F:sequence-specific DNA binding"/>
    <property type="evidence" value="ECO:0007669"/>
    <property type="project" value="TreeGrafter"/>
</dbReference>
<dbReference type="NCBIfam" id="TIGR00571">
    <property type="entry name" value="dam"/>
    <property type="match status" value="1"/>
</dbReference>
<reference evidence="9" key="1">
    <citation type="submission" date="2020-10" db="EMBL/GenBank/DDBJ databases">
        <authorList>
            <person name="Castelo-Branco R."/>
            <person name="Eusebio N."/>
            <person name="Adriana R."/>
            <person name="Vieira A."/>
            <person name="Brugerolle De Fraissinette N."/>
            <person name="Rezende De Castro R."/>
            <person name="Schneider M.P."/>
            <person name="Vasconcelos V."/>
            <person name="Leao P.N."/>
        </authorList>
    </citation>
    <scope>NUCLEOTIDE SEQUENCE</scope>
    <source>
        <strain evidence="9">LEGE 12446</strain>
    </source>
</reference>
<dbReference type="InterPro" id="IPR012327">
    <property type="entry name" value="MeTrfase_D12"/>
</dbReference>
<dbReference type="EC" id="2.1.1.72" evidence="2 8"/>
<dbReference type="InterPro" id="IPR012263">
    <property type="entry name" value="M_m6A_EcoRV"/>
</dbReference>
<evidence type="ECO:0000313" key="9">
    <source>
        <dbReference type="EMBL" id="MBE9026021.1"/>
    </source>
</evidence>
<organism evidence="9 10">
    <name type="scientific">Desmonostoc muscorum LEGE 12446</name>
    <dbReference type="NCBI Taxonomy" id="1828758"/>
    <lineage>
        <taxon>Bacteria</taxon>
        <taxon>Bacillati</taxon>
        <taxon>Cyanobacteriota</taxon>
        <taxon>Cyanophyceae</taxon>
        <taxon>Nostocales</taxon>
        <taxon>Nostocaceae</taxon>
        <taxon>Desmonostoc</taxon>
    </lineage>
</organism>
<dbReference type="Gene3D" id="1.10.1020.10">
    <property type="entry name" value="Adenine-specific Methyltransferase, Domain 2"/>
    <property type="match status" value="1"/>
</dbReference>
<dbReference type="Pfam" id="PF02086">
    <property type="entry name" value="MethyltransfD12"/>
    <property type="match status" value="1"/>
</dbReference>
<proteinExistence type="inferred from homology"/>